<keyword evidence="4 10" id="KW-0720">Serine protease</keyword>
<dbReference type="GO" id="GO:0004176">
    <property type="term" value="F:ATP-dependent peptidase activity"/>
    <property type="evidence" value="ECO:0007669"/>
    <property type="project" value="UniProtKB-UniRule"/>
</dbReference>
<feature type="active site" evidence="8 10">
    <location>
        <position position="708"/>
    </location>
</feature>
<feature type="domain" description="Lon proteolytic" evidence="11">
    <location>
        <begin position="581"/>
        <end position="759"/>
    </location>
</feature>
<comment type="function">
    <text evidence="7">ATP-dependent serine protease that mediates the selective degradation of mutant and abnormal proteins as well as certain short-lived regulatory proteins. Required for cellular homeostasis and for survival from DNA damage and developmental changes induced by stress. Degrades polypeptides processively to yield small peptide fragments that are 5 to 10 amino acids long. Binds to DNA in a double-stranded, site-specific manner.</text>
</comment>
<name>A0A6N7J0N2_9FIRM</name>
<dbReference type="InterPro" id="IPR003111">
    <property type="entry name" value="Lon_prtase_N"/>
</dbReference>
<dbReference type="SUPFAM" id="SSF52540">
    <property type="entry name" value="P-loop containing nucleoside triphosphate hydrolases"/>
    <property type="match status" value="1"/>
</dbReference>
<dbReference type="Gene3D" id="1.10.8.60">
    <property type="match status" value="1"/>
</dbReference>
<evidence type="ECO:0000256" key="10">
    <source>
        <dbReference type="PROSITE-ProRule" id="PRU01122"/>
    </source>
</evidence>
<reference evidence="12" key="1">
    <citation type="journal article" date="2020" name="Appl. Environ. Microbiol.">
        <title>Medium-Chain Fatty Acid Synthesis by 'Candidatus Weimeria bifida' gen. nov., sp. nov., and 'Candidatus Pseudoramibacter fermentans' sp. nov.</title>
        <authorList>
            <person name="Scarborough M.J."/>
            <person name="Myers K.S."/>
            <person name="Donohue T.J."/>
            <person name="Noguera D.R."/>
        </authorList>
    </citation>
    <scope>NUCLEOTIDE SEQUENCE</scope>
    <source>
        <strain evidence="12">LCO1.1</strain>
    </source>
</reference>
<dbReference type="InterPro" id="IPR003959">
    <property type="entry name" value="ATPase_AAA_core"/>
</dbReference>
<dbReference type="GO" id="GO:0006515">
    <property type="term" value="P:protein quality control for misfolded or incompletely synthesized proteins"/>
    <property type="evidence" value="ECO:0007669"/>
    <property type="project" value="TreeGrafter"/>
</dbReference>
<keyword evidence="13" id="KW-1185">Reference proteome</keyword>
<dbReference type="InterPro" id="IPR003593">
    <property type="entry name" value="AAA+_ATPase"/>
</dbReference>
<dbReference type="SUPFAM" id="SSF88697">
    <property type="entry name" value="PUA domain-like"/>
    <property type="match status" value="1"/>
</dbReference>
<dbReference type="Gene3D" id="1.20.58.1480">
    <property type="match status" value="1"/>
</dbReference>
<gene>
    <name evidence="12" type="primary">lon</name>
    <name evidence="12" type="ORF">FRC54_09860</name>
</gene>
<evidence type="ECO:0000256" key="4">
    <source>
        <dbReference type="ARBA" id="ARBA00022825"/>
    </source>
</evidence>
<feature type="active site" evidence="8 10">
    <location>
        <position position="665"/>
    </location>
</feature>
<dbReference type="SUPFAM" id="SSF54211">
    <property type="entry name" value="Ribosomal protein S5 domain 2-like"/>
    <property type="match status" value="1"/>
</dbReference>
<dbReference type="SMART" id="SM00464">
    <property type="entry name" value="LON"/>
    <property type="match status" value="1"/>
</dbReference>
<sequence>MTVLPLYNVMLIPETNLYLQTQAFTQMTGKEPENQERLIIAALKSAKKREEITEDDIYPIGVSGIVTEINSEQGYIVIRTKKRADITDITIFADHTINVTATRREDTPGEDVNPDDERARLDKVKQAMIGYFSNSQYGNLSRGYIAQFNSMSEIAAAMSPWLFNSAEDRYRILEEDSKAKRLDMMEKMIYENIEMTNIGNEAANAQEADYQKIYRESALKKQIDYLQKELDDMHPENVSDIRKFEIALKDNGMNEDAKKEAEKVLGRLKQEGKNSPEYGMLYDYLDFVTTLSWKKEEPKHIDLKEARAVLDEDHYGLKKVKDRIIQQIAVMNLKNQQAGSILLFVGAPGTGKTSIGKSIARALGRKYVRVALGGVRDEAEIRGHRRTYVGAMPGRIMDAIHKSGVSNPVMVLDEIDKLSESYNGDPASALLEVLDPEQNNSFTDHYMNVPYDLSDVLFICTANTLDTIPAPLLNRMEVIQFQGYTPIEKEHIARDHLIPKAFEKAGIPKDKLSIDDDAIETIISDYTMEGGVRGLKKRIDTLCRIAAVKIESGESSVTVHKDELRDYLDMHPLHQDKVKEEGRPGIITGLAWTQVGGTILYIESLMTKGTGKLTITGQLGDVMKESATIALSLVKAMYPSKIKLLEKSDIHIHVPDGSTPKDGPSAGITLTTALASLVTGTAVTPQVAMTGEVSLNGSVNPIGGLPEKLMAAQRSGVKHVFIPEENMEDLRDVAQEVKDNLEITPVKQVTDVLNALNIPVENPSLQNNK</sequence>
<dbReference type="InterPro" id="IPR054594">
    <property type="entry name" value="Lon_lid"/>
</dbReference>
<dbReference type="CDD" id="cd19500">
    <property type="entry name" value="RecA-like_Lon"/>
    <property type="match status" value="1"/>
</dbReference>
<dbReference type="InterPro" id="IPR020568">
    <property type="entry name" value="Ribosomal_Su5_D2-typ_SF"/>
</dbReference>
<dbReference type="Pfam" id="PF22667">
    <property type="entry name" value="Lon_lid"/>
    <property type="match status" value="1"/>
</dbReference>
<evidence type="ECO:0000256" key="8">
    <source>
        <dbReference type="PIRSR" id="PIRSR001174-1"/>
    </source>
</evidence>
<dbReference type="PRINTS" id="PR00830">
    <property type="entry name" value="ENDOLAPTASE"/>
</dbReference>
<dbReference type="InterPro" id="IPR027065">
    <property type="entry name" value="Lon_Prtase"/>
</dbReference>
<keyword evidence="1 10" id="KW-0645">Protease</keyword>
<dbReference type="EC" id="3.4.21.53" evidence="10"/>
<evidence type="ECO:0000256" key="1">
    <source>
        <dbReference type="ARBA" id="ARBA00022670"/>
    </source>
</evidence>
<dbReference type="FunFam" id="3.40.50.300:FF:000021">
    <property type="entry name" value="Lon protease homolog"/>
    <property type="match status" value="1"/>
</dbReference>
<keyword evidence="3 10" id="KW-0378">Hydrolase</keyword>
<dbReference type="InterPro" id="IPR008268">
    <property type="entry name" value="Peptidase_S16_AS"/>
</dbReference>
<dbReference type="GO" id="GO:0016887">
    <property type="term" value="F:ATP hydrolysis activity"/>
    <property type="evidence" value="ECO:0007669"/>
    <property type="project" value="InterPro"/>
</dbReference>
<dbReference type="InterPro" id="IPR008269">
    <property type="entry name" value="Lon_proteolytic"/>
</dbReference>
<comment type="catalytic activity">
    <reaction evidence="6 10">
        <text>Hydrolysis of proteins in presence of ATP.</text>
        <dbReference type="EC" id="3.4.21.53"/>
    </reaction>
</comment>
<evidence type="ECO:0000256" key="2">
    <source>
        <dbReference type="ARBA" id="ARBA00022741"/>
    </source>
</evidence>
<comment type="similarity">
    <text evidence="10">Belongs to the peptidase S16 family.</text>
</comment>
<feature type="binding site" evidence="9">
    <location>
        <begin position="346"/>
        <end position="353"/>
    </location>
    <ligand>
        <name>ATP</name>
        <dbReference type="ChEBI" id="CHEBI:30616"/>
    </ligand>
</feature>
<dbReference type="GO" id="GO:0004252">
    <property type="term" value="F:serine-type endopeptidase activity"/>
    <property type="evidence" value="ECO:0007669"/>
    <property type="project" value="UniProtKB-UniRule"/>
</dbReference>
<dbReference type="PANTHER" id="PTHR43718:SF2">
    <property type="entry name" value="LON PROTEASE HOMOLOG, MITOCHONDRIAL"/>
    <property type="match status" value="1"/>
</dbReference>
<dbReference type="InterPro" id="IPR027417">
    <property type="entry name" value="P-loop_NTPase"/>
</dbReference>
<comment type="caution">
    <text evidence="12">The sequence shown here is derived from an EMBL/GenBank/DDBJ whole genome shotgun (WGS) entry which is preliminary data.</text>
</comment>
<organism evidence="12 13">
    <name type="scientific">Candidatus Weimeria bifida</name>
    <dbReference type="NCBI Taxonomy" id="2599074"/>
    <lineage>
        <taxon>Bacteria</taxon>
        <taxon>Bacillati</taxon>
        <taxon>Bacillota</taxon>
        <taxon>Clostridia</taxon>
        <taxon>Lachnospirales</taxon>
        <taxon>Lachnospiraceae</taxon>
        <taxon>Candidatus Weimeria</taxon>
    </lineage>
</organism>
<dbReference type="Gene3D" id="3.40.50.300">
    <property type="entry name" value="P-loop containing nucleotide triphosphate hydrolases"/>
    <property type="match status" value="1"/>
</dbReference>
<proteinExistence type="inferred from homology"/>
<dbReference type="Pfam" id="PF00004">
    <property type="entry name" value="AAA"/>
    <property type="match status" value="1"/>
</dbReference>
<dbReference type="Gene3D" id="3.30.230.10">
    <property type="match status" value="1"/>
</dbReference>
<dbReference type="EMBL" id="VOGC01000008">
    <property type="protein sequence ID" value="MQN02176.1"/>
    <property type="molecule type" value="Genomic_DNA"/>
</dbReference>
<keyword evidence="2 9" id="KW-0547">Nucleotide-binding</keyword>
<dbReference type="SMART" id="SM00382">
    <property type="entry name" value="AAA"/>
    <property type="match status" value="1"/>
</dbReference>
<protein>
    <recommendedName>
        <fullName evidence="10">endopeptidase La</fullName>
        <ecNumber evidence="10">3.4.21.53</ecNumber>
    </recommendedName>
</protein>
<dbReference type="Pfam" id="PF05362">
    <property type="entry name" value="Lon_C"/>
    <property type="match status" value="1"/>
</dbReference>
<evidence type="ECO:0000259" key="11">
    <source>
        <dbReference type="PROSITE" id="PS51786"/>
    </source>
</evidence>
<dbReference type="PROSITE" id="PS51786">
    <property type="entry name" value="LON_PROTEOLYTIC"/>
    <property type="match status" value="1"/>
</dbReference>
<dbReference type="PANTHER" id="PTHR43718">
    <property type="entry name" value="LON PROTEASE"/>
    <property type="match status" value="1"/>
</dbReference>
<evidence type="ECO:0000313" key="13">
    <source>
        <dbReference type="Proteomes" id="UP000460257"/>
    </source>
</evidence>
<evidence type="ECO:0000313" key="12">
    <source>
        <dbReference type="EMBL" id="MQN02176.1"/>
    </source>
</evidence>
<dbReference type="NCBIfam" id="TIGR00763">
    <property type="entry name" value="lon"/>
    <property type="match status" value="1"/>
</dbReference>
<dbReference type="InterPro" id="IPR004815">
    <property type="entry name" value="Lon_bac/euk-typ"/>
</dbReference>
<evidence type="ECO:0000256" key="6">
    <source>
        <dbReference type="ARBA" id="ARBA00050665"/>
    </source>
</evidence>
<dbReference type="InterPro" id="IPR014721">
    <property type="entry name" value="Ribsml_uS5_D2-typ_fold_subgr"/>
</dbReference>
<evidence type="ECO:0000256" key="9">
    <source>
        <dbReference type="PIRSR" id="PIRSR001174-2"/>
    </source>
</evidence>
<dbReference type="Proteomes" id="UP000460257">
    <property type="component" value="Unassembled WGS sequence"/>
</dbReference>
<evidence type="ECO:0000256" key="3">
    <source>
        <dbReference type="ARBA" id="ARBA00022801"/>
    </source>
</evidence>
<evidence type="ECO:0000256" key="7">
    <source>
        <dbReference type="ARBA" id="ARBA00053875"/>
    </source>
</evidence>
<accession>A0A6N7J0N2</accession>
<dbReference type="PIRSF" id="PIRSF001174">
    <property type="entry name" value="Lon_proteas"/>
    <property type="match status" value="1"/>
</dbReference>
<dbReference type="GO" id="GO:0005524">
    <property type="term" value="F:ATP binding"/>
    <property type="evidence" value="ECO:0007669"/>
    <property type="project" value="UniProtKB-KW"/>
</dbReference>
<evidence type="ECO:0000256" key="5">
    <source>
        <dbReference type="ARBA" id="ARBA00022840"/>
    </source>
</evidence>
<keyword evidence="5 9" id="KW-0067">ATP-binding</keyword>
<dbReference type="Gene3D" id="1.20.5.5270">
    <property type="match status" value="1"/>
</dbReference>
<dbReference type="AlphaFoldDB" id="A0A6N7J0N2"/>
<dbReference type="InterPro" id="IPR015947">
    <property type="entry name" value="PUA-like_sf"/>
</dbReference>
<dbReference type="PROSITE" id="PS01046">
    <property type="entry name" value="LON_SER"/>
    <property type="match status" value="1"/>
</dbReference>